<keyword evidence="2" id="KW-1185">Reference proteome</keyword>
<dbReference type="InterPro" id="IPR014752">
    <property type="entry name" value="Arrestin-like_C"/>
</dbReference>
<dbReference type="OrthoDB" id="3262423at2759"/>
<evidence type="ECO:0000313" key="1">
    <source>
        <dbReference type="EMBL" id="PSS32172.1"/>
    </source>
</evidence>
<reference evidence="1 2" key="1">
    <citation type="submission" date="2018-02" db="EMBL/GenBank/DDBJ databases">
        <title>Genome sequence of the basidiomycete white-rot fungus Phlebia centrifuga.</title>
        <authorList>
            <person name="Granchi Z."/>
            <person name="Peng M."/>
            <person name="de Vries R.P."/>
            <person name="Hilden K."/>
            <person name="Makela M.R."/>
            <person name="Grigoriev I."/>
            <person name="Riley R."/>
        </authorList>
    </citation>
    <scope>NUCLEOTIDE SEQUENCE [LARGE SCALE GENOMIC DNA]</scope>
    <source>
        <strain evidence="1 2">FBCC195</strain>
    </source>
</reference>
<dbReference type="Proteomes" id="UP000186601">
    <property type="component" value="Unassembled WGS sequence"/>
</dbReference>
<protein>
    <submittedName>
        <fullName evidence="1">Uncharacterized protein</fullName>
    </submittedName>
</protein>
<proteinExistence type="predicted"/>
<sequence length="208" mass="23360">MEDITTGNINCDLGLRSLRYYLKFIKLASNRGLEGCDPTIHTYELNDKHDKPWLILNVKSLNHSPSELPIIFGELPVTGSVALDLKEETQVKSISISVNYIFQLVGKMTTQDIIIYNFVHVSHELWSLEHKANNLTSEVPEDFNSKLSGTFSFPFSLELPKTLQLQNDGASECYQLPATFYTFLGRVVITYEIIVTVTTGGTLSAEHT</sequence>
<organism evidence="1 2">
    <name type="scientific">Hermanssonia centrifuga</name>
    <dbReference type="NCBI Taxonomy" id="98765"/>
    <lineage>
        <taxon>Eukaryota</taxon>
        <taxon>Fungi</taxon>
        <taxon>Dikarya</taxon>
        <taxon>Basidiomycota</taxon>
        <taxon>Agaricomycotina</taxon>
        <taxon>Agaricomycetes</taxon>
        <taxon>Polyporales</taxon>
        <taxon>Meruliaceae</taxon>
        <taxon>Hermanssonia</taxon>
    </lineage>
</organism>
<dbReference type="AlphaFoldDB" id="A0A2R6RQ77"/>
<evidence type="ECO:0000313" key="2">
    <source>
        <dbReference type="Proteomes" id="UP000186601"/>
    </source>
</evidence>
<name>A0A2R6RQ77_9APHY</name>
<gene>
    <name evidence="1" type="ORF">PHLCEN_2v2045</name>
</gene>
<comment type="caution">
    <text evidence="1">The sequence shown here is derived from an EMBL/GenBank/DDBJ whole genome shotgun (WGS) entry which is preliminary data.</text>
</comment>
<dbReference type="Gene3D" id="2.60.40.640">
    <property type="match status" value="1"/>
</dbReference>
<accession>A0A2R6RQ77</accession>
<dbReference type="EMBL" id="MLYV02000190">
    <property type="protein sequence ID" value="PSS32172.1"/>
    <property type="molecule type" value="Genomic_DNA"/>
</dbReference>